<dbReference type="SUPFAM" id="SSF56053">
    <property type="entry name" value="Ribosomal protein L6"/>
    <property type="match status" value="2"/>
</dbReference>
<comment type="similarity">
    <text evidence="1">Belongs to the universal ribosomal protein uL6 family.</text>
</comment>
<dbReference type="GO" id="GO:0003735">
    <property type="term" value="F:structural constituent of ribosome"/>
    <property type="evidence" value="ECO:0007669"/>
    <property type="project" value="InterPro"/>
</dbReference>
<dbReference type="PROSITE" id="PS00525">
    <property type="entry name" value="RIBOSOMAL_L6_1"/>
    <property type="match status" value="1"/>
</dbReference>
<dbReference type="AlphaFoldDB" id="A0A0A6ZEH6"/>
<protein>
    <submittedName>
        <fullName evidence="5">Ribosomal protein L6</fullName>
    </submittedName>
</protein>
<organism evidence="5">
    <name type="scientific">Auxenochlorella protothecoides</name>
    <name type="common">Green microalga</name>
    <name type="synonym">Chlorella protothecoides</name>
    <dbReference type="NCBI Taxonomy" id="3075"/>
    <lineage>
        <taxon>Eukaryota</taxon>
        <taxon>Viridiplantae</taxon>
        <taxon>Chlorophyta</taxon>
        <taxon>core chlorophytes</taxon>
        <taxon>Trebouxiophyceae</taxon>
        <taxon>Chlorellales</taxon>
        <taxon>Chlorellaceae</taxon>
        <taxon>Auxenochlorella</taxon>
    </lineage>
</organism>
<keyword evidence="5" id="KW-0496">Mitochondrion</keyword>
<dbReference type="Pfam" id="PF00347">
    <property type="entry name" value="Ribosomal_L6"/>
    <property type="match status" value="1"/>
</dbReference>
<evidence type="ECO:0000313" key="5">
    <source>
        <dbReference type="EMBL" id="AGN72443.1"/>
    </source>
</evidence>
<evidence type="ECO:0000256" key="2">
    <source>
        <dbReference type="ARBA" id="ARBA00022980"/>
    </source>
</evidence>
<dbReference type="KEGG" id="apro:ChprMp040"/>
<name>A0A0A6ZEH6_AUXPR</name>
<gene>
    <name evidence="5" type="primary">rpl6</name>
    <name evidence="5" type="ORF">ChprMp040</name>
</gene>
<dbReference type="RefSeq" id="YP_009112931.1">
    <property type="nucleotide sequence ID" value="NC_026009.1"/>
</dbReference>
<dbReference type="PIRSF" id="PIRSF002162">
    <property type="entry name" value="Ribosomal_L6"/>
    <property type="match status" value="1"/>
</dbReference>
<evidence type="ECO:0000256" key="3">
    <source>
        <dbReference type="ARBA" id="ARBA00023274"/>
    </source>
</evidence>
<sequence length="222" mass="24687">MKNKSLIDTVIKIPENISLEKNISSSVYTITGPLGSSTLDLKKLDRFGSACINIDTRNKQVIVRSFHPSYNGLYKQLIENKFIGVSRGFCIYLDIVGVGYRASLISSESVVGVQNKINEIYLDKLDLFYSVQPSKGETDQGSPIKDTIVLKLGHSHDIHYKVPSGVRVFLQSPSEICLFGVDLNQVSQVAHSIRNTRPPSIYKGKGIRLSNENITTRTGKRK</sequence>
<dbReference type="GO" id="GO:0002181">
    <property type="term" value="P:cytoplasmic translation"/>
    <property type="evidence" value="ECO:0007669"/>
    <property type="project" value="TreeGrafter"/>
</dbReference>
<dbReference type="PANTHER" id="PTHR11655">
    <property type="entry name" value="60S/50S RIBOSOMAL PROTEIN L6/L9"/>
    <property type="match status" value="1"/>
</dbReference>
<dbReference type="Gene3D" id="3.90.930.12">
    <property type="entry name" value="Ribosomal protein L6, alpha-beta domain"/>
    <property type="match status" value="2"/>
</dbReference>
<dbReference type="GeneID" id="22656807"/>
<evidence type="ECO:0000259" key="4">
    <source>
        <dbReference type="Pfam" id="PF00347"/>
    </source>
</evidence>
<dbReference type="GO" id="GO:1990904">
    <property type="term" value="C:ribonucleoprotein complex"/>
    <property type="evidence" value="ECO:0007669"/>
    <property type="project" value="UniProtKB-KW"/>
</dbReference>
<dbReference type="GO" id="GO:0005840">
    <property type="term" value="C:ribosome"/>
    <property type="evidence" value="ECO:0007669"/>
    <property type="project" value="UniProtKB-KW"/>
</dbReference>
<geneLocation type="mitochondrion" evidence="5"/>
<dbReference type="EMBL" id="KC843974">
    <property type="protein sequence ID" value="AGN72443.1"/>
    <property type="molecule type" value="Genomic_DNA"/>
</dbReference>
<accession>A0A0A6ZEH6</accession>
<evidence type="ECO:0000256" key="1">
    <source>
        <dbReference type="ARBA" id="ARBA00009356"/>
    </source>
</evidence>
<dbReference type="InterPro" id="IPR000702">
    <property type="entry name" value="Ribosomal_uL6-like"/>
</dbReference>
<dbReference type="GO" id="GO:0019843">
    <property type="term" value="F:rRNA binding"/>
    <property type="evidence" value="ECO:0007669"/>
    <property type="project" value="InterPro"/>
</dbReference>
<dbReference type="InterPro" id="IPR020040">
    <property type="entry name" value="Ribosomal_uL6_a/b-dom"/>
</dbReference>
<feature type="domain" description="Large ribosomal subunit protein uL6 alpha-beta" evidence="4">
    <location>
        <begin position="144"/>
        <end position="208"/>
    </location>
</feature>
<proteinExistence type="inferred from homology"/>
<dbReference type="PANTHER" id="PTHR11655:SF14">
    <property type="entry name" value="LARGE RIBOSOMAL SUBUNIT PROTEIN UL6M"/>
    <property type="match status" value="1"/>
</dbReference>
<keyword evidence="3" id="KW-0687">Ribonucleoprotein</keyword>
<dbReference type="InterPro" id="IPR002358">
    <property type="entry name" value="Ribosomal_uL6_CS"/>
</dbReference>
<reference evidence="5" key="1">
    <citation type="submission" date="2013-03" db="EMBL/GenBank/DDBJ databases">
        <title>Organelle genomes of microalga Chlorella protothecoides reveal evolution from autotroph to heterotroph.</title>
        <authorList>
            <person name="Yan D."/>
            <person name="Wang Y."/>
            <person name="Shen Y."/>
            <person name="Gong J."/>
            <person name="Gao C."/>
            <person name="Jiang H."/>
            <person name="Dai J."/>
            <person name="Wu Q."/>
        </authorList>
    </citation>
    <scope>NUCLEOTIDE SEQUENCE</scope>
</reference>
<keyword evidence="2 5" id="KW-0689">Ribosomal protein</keyword>
<dbReference type="InterPro" id="IPR036789">
    <property type="entry name" value="Ribosomal_uL6-like_a/b-dom_sf"/>
</dbReference>